<evidence type="ECO:0000313" key="3">
    <source>
        <dbReference type="EMBL" id="MDF3291934.1"/>
    </source>
</evidence>
<evidence type="ECO:0000313" key="4">
    <source>
        <dbReference type="Proteomes" id="UP001216579"/>
    </source>
</evidence>
<dbReference type="CDD" id="cd02968">
    <property type="entry name" value="SCO"/>
    <property type="match status" value="1"/>
</dbReference>
<organism evidence="3 4">
    <name type="scientific">Streptomyces silvisoli</name>
    <dbReference type="NCBI Taxonomy" id="3034235"/>
    <lineage>
        <taxon>Bacteria</taxon>
        <taxon>Bacillati</taxon>
        <taxon>Actinomycetota</taxon>
        <taxon>Actinomycetes</taxon>
        <taxon>Kitasatosporales</taxon>
        <taxon>Streptomycetaceae</taxon>
        <taxon>Streptomyces</taxon>
    </lineage>
</organism>
<evidence type="ECO:0000256" key="1">
    <source>
        <dbReference type="ARBA" id="ARBA00010996"/>
    </source>
</evidence>
<dbReference type="SUPFAM" id="SSF52833">
    <property type="entry name" value="Thioredoxin-like"/>
    <property type="match status" value="1"/>
</dbReference>
<dbReference type="PANTHER" id="PTHR12151:SF25">
    <property type="entry name" value="LINALOOL DEHYDRATASE_ISOMERASE DOMAIN-CONTAINING PROTEIN"/>
    <property type="match status" value="1"/>
</dbReference>
<evidence type="ECO:0000256" key="2">
    <source>
        <dbReference type="SAM" id="MobiDB-lite"/>
    </source>
</evidence>
<sequence>MRETTNEGQETCPLDTANLVATAHAVDQDHEDSKVEFLTITIDPERDTPAQLAAYRRQYAPTPINWQALTGTPADIAKLWKYLGVWYQKAPEGSPPAKNWRTGQPLTYDLNHADEIFFVDGHGDERFVLNGAAHVAPGTTLPPAMHKFRDADGLRNLQAPPGQFMDRAGHTANSQLATATQAQAGAGHGLTATPRSRRVARGVEGGKGEQSGGPITCSGPRRSGGCAGAAMESWRAEPPR</sequence>
<comment type="caution">
    <text evidence="3">The sequence shown here is derived from an EMBL/GenBank/DDBJ whole genome shotgun (WGS) entry which is preliminary data.</text>
</comment>
<dbReference type="InterPro" id="IPR036249">
    <property type="entry name" value="Thioredoxin-like_sf"/>
</dbReference>
<accession>A0ABT5ZQ30</accession>
<gene>
    <name evidence="3" type="ORF">P3G67_22440</name>
</gene>
<dbReference type="Pfam" id="PF02630">
    <property type="entry name" value="SCO1-SenC"/>
    <property type="match status" value="1"/>
</dbReference>
<dbReference type="EMBL" id="JARJBC010000014">
    <property type="protein sequence ID" value="MDF3291934.1"/>
    <property type="molecule type" value="Genomic_DNA"/>
</dbReference>
<proteinExistence type="inferred from homology"/>
<feature type="compositionally biased region" description="Low complexity" evidence="2">
    <location>
        <begin position="182"/>
        <end position="193"/>
    </location>
</feature>
<comment type="similarity">
    <text evidence="1">Belongs to the SCO1/2 family.</text>
</comment>
<protein>
    <submittedName>
        <fullName evidence="3">SCO family protein</fullName>
    </submittedName>
</protein>
<dbReference type="PANTHER" id="PTHR12151">
    <property type="entry name" value="ELECTRON TRANSPORT PROTIN SCO1/SENC FAMILY MEMBER"/>
    <property type="match status" value="1"/>
</dbReference>
<dbReference type="Proteomes" id="UP001216579">
    <property type="component" value="Unassembled WGS sequence"/>
</dbReference>
<dbReference type="RefSeq" id="WP_276095070.1">
    <property type="nucleotide sequence ID" value="NZ_JARJBC010000014.1"/>
</dbReference>
<reference evidence="3 4" key="1">
    <citation type="submission" date="2023-03" db="EMBL/GenBank/DDBJ databases">
        <title>Draft genome sequence of Streptomyces sp. RB6PN23 isolated from peat swamp forest in Thailand.</title>
        <authorList>
            <person name="Klaysubun C."/>
            <person name="Duangmal K."/>
        </authorList>
    </citation>
    <scope>NUCLEOTIDE SEQUENCE [LARGE SCALE GENOMIC DNA]</scope>
    <source>
        <strain evidence="3 4">RB6PN23</strain>
    </source>
</reference>
<name>A0ABT5ZQ30_9ACTN</name>
<feature type="region of interest" description="Disordered" evidence="2">
    <location>
        <begin position="182"/>
        <end position="240"/>
    </location>
</feature>
<keyword evidence="4" id="KW-1185">Reference proteome</keyword>
<dbReference type="Gene3D" id="3.40.30.10">
    <property type="entry name" value="Glutaredoxin"/>
    <property type="match status" value="1"/>
</dbReference>
<dbReference type="InterPro" id="IPR003782">
    <property type="entry name" value="SCO1/SenC"/>
</dbReference>